<dbReference type="EMBL" id="DAAXQP010000002">
    <property type="protein sequence ID" value="HAG2208860.1"/>
    <property type="molecule type" value="Genomic_DNA"/>
</dbReference>
<dbReference type="AlphaFoldDB" id="A0A760A8Z6"/>
<sequence length="67" mass="7773">MNNIIPVVTEIENILQGADRPEKTLYQRYCTSGAELRETFVLAMIGKLIEQNRRLQSGTSRSHWMTY</sequence>
<protein>
    <submittedName>
        <fullName evidence="1">Uncharacterized protein</fullName>
    </submittedName>
</protein>
<organism evidence="1">
    <name type="scientific">Salmonella enterica</name>
    <name type="common">Salmonella choleraesuis</name>
    <dbReference type="NCBI Taxonomy" id="28901"/>
    <lineage>
        <taxon>Bacteria</taxon>
        <taxon>Pseudomonadati</taxon>
        <taxon>Pseudomonadota</taxon>
        <taxon>Gammaproteobacteria</taxon>
        <taxon>Enterobacterales</taxon>
        <taxon>Enterobacteriaceae</taxon>
        <taxon>Salmonella</taxon>
    </lineage>
</organism>
<reference evidence="1" key="1">
    <citation type="journal article" date="2018" name="Genome Biol.">
        <title>SKESA: strategic k-mer extension for scrupulous assemblies.</title>
        <authorList>
            <person name="Souvorov A."/>
            <person name="Agarwala R."/>
            <person name="Lipman D.J."/>
        </authorList>
    </citation>
    <scope>NUCLEOTIDE SEQUENCE</scope>
    <source>
        <strain evidence="1">MA.CK_98/00005752</strain>
    </source>
</reference>
<comment type="caution">
    <text evidence="1">The sequence shown here is derived from an EMBL/GenBank/DDBJ whole genome shotgun (WGS) entry which is preliminary data.</text>
</comment>
<proteinExistence type="predicted"/>
<name>A0A760A8Z6_SALER</name>
<accession>A0A760A8Z6</accession>
<evidence type="ECO:0000313" key="1">
    <source>
        <dbReference type="EMBL" id="HAG2208860.1"/>
    </source>
</evidence>
<reference evidence="1" key="2">
    <citation type="submission" date="2020-02" db="EMBL/GenBank/DDBJ databases">
        <authorList>
            <consortium name="NCBI Pathogen Detection Project"/>
        </authorList>
    </citation>
    <scope>NUCLEOTIDE SEQUENCE</scope>
    <source>
        <strain evidence="1">MA.CK_98/00005752</strain>
    </source>
</reference>
<gene>
    <name evidence="1" type="ORF">G8V49_001066</name>
</gene>